<evidence type="ECO:0000313" key="2">
    <source>
        <dbReference type="Proteomes" id="UP000708208"/>
    </source>
</evidence>
<dbReference type="AlphaFoldDB" id="A0A8J2PJU7"/>
<evidence type="ECO:0000313" key="1">
    <source>
        <dbReference type="EMBL" id="CAG7833338.1"/>
    </source>
</evidence>
<dbReference type="EMBL" id="CAJVCH010569847">
    <property type="protein sequence ID" value="CAG7833338.1"/>
    <property type="molecule type" value="Genomic_DNA"/>
</dbReference>
<sequence>MTSSHISDCESGSGKNLLPAVQYPYGFHYRHKSGSSFNGNVRMTLTCTSRSIINLWLVSYQRSFDSI</sequence>
<gene>
    <name evidence="1" type="ORF">AFUS01_LOCUS42975</name>
</gene>
<comment type="caution">
    <text evidence="1">The sequence shown here is derived from an EMBL/GenBank/DDBJ whole genome shotgun (WGS) entry which is preliminary data.</text>
</comment>
<organism evidence="1 2">
    <name type="scientific">Allacma fusca</name>
    <dbReference type="NCBI Taxonomy" id="39272"/>
    <lineage>
        <taxon>Eukaryota</taxon>
        <taxon>Metazoa</taxon>
        <taxon>Ecdysozoa</taxon>
        <taxon>Arthropoda</taxon>
        <taxon>Hexapoda</taxon>
        <taxon>Collembola</taxon>
        <taxon>Symphypleona</taxon>
        <taxon>Sminthuridae</taxon>
        <taxon>Allacma</taxon>
    </lineage>
</organism>
<protein>
    <submittedName>
        <fullName evidence="1">Uncharacterized protein</fullName>
    </submittedName>
</protein>
<proteinExistence type="predicted"/>
<name>A0A8J2PJU7_9HEXA</name>
<reference evidence="1" key="1">
    <citation type="submission" date="2021-06" db="EMBL/GenBank/DDBJ databases">
        <authorList>
            <person name="Hodson N. C."/>
            <person name="Mongue J. A."/>
            <person name="Jaron S. K."/>
        </authorList>
    </citation>
    <scope>NUCLEOTIDE SEQUENCE</scope>
</reference>
<keyword evidence="2" id="KW-1185">Reference proteome</keyword>
<dbReference type="Proteomes" id="UP000708208">
    <property type="component" value="Unassembled WGS sequence"/>
</dbReference>
<accession>A0A8J2PJU7</accession>